<name>A0ABQ4IFL2_9ACTN</name>
<keyword evidence="1" id="KW-0732">Signal</keyword>
<evidence type="ECO:0000313" key="3">
    <source>
        <dbReference type="Proteomes" id="UP000647860"/>
    </source>
</evidence>
<protein>
    <submittedName>
        <fullName evidence="2">Uncharacterized protein</fullName>
    </submittedName>
</protein>
<feature type="signal peptide" evidence="1">
    <location>
        <begin position="1"/>
        <end position="19"/>
    </location>
</feature>
<accession>A0ABQ4IFL2</accession>
<reference evidence="2 3" key="1">
    <citation type="submission" date="2021-01" db="EMBL/GenBank/DDBJ databases">
        <title>Whole genome shotgun sequence of Verrucosispora gifhornensis NBRC 16317.</title>
        <authorList>
            <person name="Komaki H."/>
            <person name="Tamura T."/>
        </authorList>
    </citation>
    <scope>NUCLEOTIDE SEQUENCE [LARGE SCALE GENOMIC DNA]</scope>
    <source>
        <strain evidence="2 3">NBRC 16317</strain>
    </source>
</reference>
<dbReference type="Proteomes" id="UP000647860">
    <property type="component" value="Unassembled WGS sequence"/>
</dbReference>
<organism evidence="2 3">
    <name type="scientific">Micromonospora gifhornensis</name>
    <dbReference type="NCBI Taxonomy" id="84594"/>
    <lineage>
        <taxon>Bacteria</taxon>
        <taxon>Bacillati</taxon>
        <taxon>Actinomycetota</taxon>
        <taxon>Actinomycetes</taxon>
        <taxon>Micromonosporales</taxon>
        <taxon>Micromonosporaceae</taxon>
        <taxon>Micromonospora</taxon>
    </lineage>
</organism>
<feature type="chain" id="PRO_5045984063" evidence="1">
    <location>
        <begin position="20"/>
        <end position="163"/>
    </location>
</feature>
<sequence length="163" mass="16425">MVRIAVCTCALLLALTGCAGDHSRPLTAETSTVRGPASPTSAGGSLLTGEGFQTLVAATEVHLLAALRGELGVGNGGCLVLRDAEMQSYVVVWPPGVTLLTDGRIGVRVPKVGALTAGDRISAGGGYKELPTVAQPSDLYPLVPPECNDVAAIALFGSVGKSA</sequence>
<dbReference type="RefSeq" id="WP_204291606.1">
    <property type="nucleotide sequence ID" value="NZ_BAAAGZ010000012.1"/>
</dbReference>
<gene>
    <name evidence="2" type="ORF">Vgi01_33410</name>
</gene>
<comment type="caution">
    <text evidence="2">The sequence shown here is derived from an EMBL/GenBank/DDBJ whole genome shotgun (WGS) entry which is preliminary data.</text>
</comment>
<dbReference type="EMBL" id="BOPA01000021">
    <property type="protein sequence ID" value="GIJ16657.1"/>
    <property type="molecule type" value="Genomic_DNA"/>
</dbReference>
<dbReference type="PROSITE" id="PS51257">
    <property type="entry name" value="PROKAR_LIPOPROTEIN"/>
    <property type="match status" value="1"/>
</dbReference>
<keyword evidence="3" id="KW-1185">Reference proteome</keyword>
<evidence type="ECO:0000313" key="2">
    <source>
        <dbReference type="EMBL" id="GIJ16657.1"/>
    </source>
</evidence>
<evidence type="ECO:0000256" key="1">
    <source>
        <dbReference type="SAM" id="SignalP"/>
    </source>
</evidence>
<proteinExistence type="predicted"/>